<keyword evidence="1" id="KW-1133">Transmembrane helix</keyword>
<dbReference type="NCBIfam" id="TIGR01590">
    <property type="entry name" value="yir-bir-cir_Pla"/>
    <property type="match status" value="1"/>
</dbReference>
<dbReference type="VEuPathDB" id="PlasmoDB:PVVCY_0900160"/>
<gene>
    <name evidence="2" type="ORF">PVVCY_0900160</name>
</gene>
<reference evidence="2 3" key="1">
    <citation type="submission" date="2019-01" db="EMBL/GenBank/DDBJ databases">
        <authorList>
            <person name="Ramaprasad A."/>
        </authorList>
    </citation>
    <scope>NUCLEOTIDE SEQUENCE [LARGE SCALE GENOMIC DNA]</scope>
</reference>
<protein>
    <submittedName>
        <fullName evidence="2">PIR protein CIR protein</fullName>
    </submittedName>
</protein>
<evidence type="ECO:0000313" key="3">
    <source>
        <dbReference type="Proteomes" id="UP000290582"/>
    </source>
</evidence>
<dbReference type="RefSeq" id="XP_037490412.1">
    <property type="nucleotide sequence ID" value="XM_037634300.1"/>
</dbReference>
<dbReference type="AlphaFoldDB" id="A0A449BS20"/>
<dbReference type="GeneID" id="59893031"/>
<dbReference type="Proteomes" id="UP000290582">
    <property type="component" value="Chromosome PVVCY_09"/>
</dbReference>
<dbReference type="KEGG" id="pvv:PVVCY_0900160"/>
<feature type="transmembrane region" description="Helical" evidence="1">
    <location>
        <begin position="247"/>
        <end position="267"/>
    </location>
</feature>
<dbReference type="EMBL" id="LR215065">
    <property type="protein sequence ID" value="VEV56208.1"/>
    <property type="molecule type" value="Genomic_DNA"/>
</dbReference>
<dbReference type="InterPro" id="IPR006477">
    <property type="entry name" value="Yir_bir_cir"/>
</dbReference>
<accession>A0A449BS20</accession>
<evidence type="ECO:0000313" key="2">
    <source>
        <dbReference type="EMBL" id="VEV56208.1"/>
    </source>
</evidence>
<keyword evidence="1" id="KW-0472">Membrane</keyword>
<name>A0A449BS20_PLAVN</name>
<sequence length="301" mass="35199">MAQRSYNIKDVYKEIFTINDYFEEETNGTLIVKNNYKSIHDYCGSWRDSRKDNCHNYIQLAICGFIYLLKTLKDMPGLEYDKLAEYAILWLIYKLDAAPNKCGIELNEFYTKYIEKNSYYNNIINGYDNMTYKDIINKKKELMNMNISEISKFNTLFYILFFSYYLSHVEYPYCVQFPLYPISFSNKFNELNEDSKNIEGSLYTQILSTLSNDYNNLINKFGNDESCDFPTISPVKTSLSSSIASKLIPGLSTFAIPAFLGISYKTIYKKTIKKSKEENETKYMIRRLTIIPGTIIMIDIC</sequence>
<keyword evidence="1" id="KW-0812">Transmembrane</keyword>
<dbReference type="Pfam" id="PF06022">
    <property type="entry name" value="Cir_Bir_Yir"/>
    <property type="match status" value="1"/>
</dbReference>
<evidence type="ECO:0000256" key="1">
    <source>
        <dbReference type="SAM" id="Phobius"/>
    </source>
</evidence>
<proteinExistence type="predicted"/>
<organism evidence="2 3">
    <name type="scientific">Plasmodium vinckei vinckei</name>
    <dbReference type="NCBI Taxonomy" id="54757"/>
    <lineage>
        <taxon>Eukaryota</taxon>
        <taxon>Sar</taxon>
        <taxon>Alveolata</taxon>
        <taxon>Apicomplexa</taxon>
        <taxon>Aconoidasida</taxon>
        <taxon>Haemosporida</taxon>
        <taxon>Plasmodiidae</taxon>
        <taxon>Plasmodium</taxon>
        <taxon>Plasmodium (Vinckeia)</taxon>
    </lineage>
</organism>